<feature type="transmembrane region" description="Helical" evidence="5">
    <location>
        <begin position="151"/>
        <end position="182"/>
    </location>
</feature>
<dbReference type="PANTHER" id="PTHR43701">
    <property type="entry name" value="MEMBRANE TRANSPORTER PROTEIN MJ0441-RELATED"/>
    <property type="match status" value="1"/>
</dbReference>
<accession>A0A1M5S031</accession>
<feature type="transmembrane region" description="Helical" evidence="5">
    <location>
        <begin position="109"/>
        <end position="131"/>
    </location>
</feature>
<evidence type="ECO:0000256" key="1">
    <source>
        <dbReference type="ARBA" id="ARBA00004141"/>
    </source>
</evidence>
<name>A0A1M5S031_9FLAO</name>
<feature type="transmembrane region" description="Helical" evidence="5">
    <location>
        <begin position="248"/>
        <end position="265"/>
    </location>
</feature>
<evidence type="ECO:0000313" key="6">
    <source>
        <dbReference type="EMBL" id="SHH31957.1"/>
    </source>
</evidence>
<comment type="subcellular location">
    <subcellularLocation>
        <location evidence="5">Cell membrane</location>
        <topology evidence="5">Multi-pass membrane protein</topology>
    </subcellularLocation>
    <subcellularLocation>
        <location evidence="1">Membrane</location>
        <topology evidence="1">Multi-pass membrane protein</topology>
    </subcellularLocation>
</comment>
<proteinExistence type="inferred from homology"/>
<sequence length="266" mass="28928">MEHTEILGYISSVIAGIIMGLIGGGGSILTVPILVYLLGFNPIVGTAYSLFVVGATSTVGAFQSLKRGLVDFKAALIFAIPSIIGVYLTRRYLVPVLPEVMFNVGDFEVTSGIFIMLVFAIVMLFASLSMISNKTGVAEVTDEVFKYNPYMVFFLGLMTGIISGFVGAGGGFLNIPVLVLFVRLPMKKAIGTSLFIISIKSLIGFLGDLKTVEIDWNFLLIFTALSIIGIIFGLYLSKFIDGKKLKKGFGYFTLIMGFYIIWKELL</sequence>
<gene>
    <name evidence="6" type="ORF">SAMN05444148_1739</name>
</gene>
<keyword evidence="2 5" id="KW-0812">Transmembrane</keyword>
<dbReference type="InterPro" id="IPR002781">
    <property type="entry name" value="TM_pro_TauE-like"/>
</dbReference>
<dbReference type="STRING" id="1089305.SAMN05444148_1739"/>
<dbReference type="OrthoDB" id="8559161at2"/>
<dbReference type="GO" id="GO:0005886">
    <property type="term" value="C:plasma membrane"/>
    <property type="evidence" value="ECO:0007669"/>
    <property type="project" value="UniProtKB-SubCell"/>
</dbReference>
<feature type="transmembrane region" description="Helical" evidence="5">
    <location>
        <begin position="218"/>
        <end position="236"/>
    </location>
</feature>
<dbReference type="Proteomes" id="UP000184522">
    <property type="component" value="Unassembled WGS sequence"/>
</dbReference>
<keyword evidence="5" id="KW-1003">Cell membrane</keyword>
<feature type="transmembrane region" description="Helical" evidence="5">
    <location>
        <begin position="6"/>
        <end position="26"/>
    </location>
</feature>
<dbReference type="EMBL" id="FQWS01000002">
    <property type="protein sequence ID" value="SHH31957.1"/>
    <property type="molecule type" value="Genomic_DNA"/>
</dbReference>
<reference evidence="7" key="1">
    <citation type="submission" date="2016-11" db="EMBL/GenBank/DDBJ databases">
        <authorList>
            <person name="Varghese N."/>
            <person name="Submissions S."/>
        </authorList>
    </citation>
    <scope>NUCLEOTIDE SEQUENCE [LARGE SCALE GENOMIC DNA]</scope>
    <source>
        <strain evidence="7">DSM 25330</strain>
    </source>
</reference>
<dbReference type="InterPro" id="IPR051598">
    <property type="entry name" value="TSUP/Inactive_protease-like"/>
</dbReference>
<comment type="similarity">
    <text evidence="5">Belongs to the 4-toluene sulfonate uptake permease (TSUP) (TC 2.A.102) family.</text>
</comment>
<dbReference type="PANTHER" id="PTHR43701:SF2">
    <property type="entry name" value="MEMBRANE TRANSPORTER PROTEIN YJNA-RELATED"/>
    <property type="match status" value="1"/>
</dbReference>
<dbReference type="AlphaFoldDB" id="A0A1M5S031"/>
<evidence type="ECO:0000256" key="5">
    <source>
        <dbReference type="RuleBase" id="RU363041"/>
    </source>
</evidence>
<dbReference type="Pfam" id="PF01925">
    <property type="entry name" value="TauE"/>
    <property type="match status" value="1"/>
</dbReference>
<evidence type="ECO:0000256" key="2">
    <source>
        <dbReference type="ARBA" id="ARBA00022692"/>
    </source>
</evidence>
<evidence type="ECO:0000256" key="3">
    <source>
        <dbReference type="ARBA" id="ARBA00022989"/>
    </source>
</evidence>
<keyword evidence="4 5" id="KW-0472">Membrane</keyword>
<evidence type="ECO:0000256" key="4">
    <source>
        <dbReference type="ARBA" id="ARBA00023136"/>
    </source>
</evidence>
<evidence type="ECO:0000313" key="7">
    <source>
        <dbReference type="Proteomes" id="UP000184522"/>
    </source>
</evidence>
<feature type="transmembrane region" description="Helical" evidence="5">
    <location>
        <begin position="33"/>
        <end position="52"/>
    </location>
</feature>
<keyword evidence="3 5" id="KW-1133">Transmembrane helix</keyword>
<protein>
    <recommendedName>
        <fullName evidence="5">Probable membrane transporter protein</fullName>
    </recommendedName>
</protein>
<dbReference type="RefSeq" id="WP_073085537.1">
    <property type="nucleotide sequence ID" value="NZ_FQWS01000002.1"/>
</dbReference>
<feature type="transmembrane region" description="Helical" evidence="5">
    <location>
        <begin position="72"/>
        <end position="89"/>
    </location>
</feature>
<organism evidence="6 7">
    <name type="scientific">Winogradskyella jejuensis</name>
    <dbReference type="NCBI Taxonomy" id="1089305"/>
    <lineage>
        <taxon>Bacteria</taxon>
        <taxon>Pseudomonadati</taxon>
        <taxon>Bacteroidota</taxon>
        <taxon>Flavobacteriia</taxon>
        <taxon>Flavobacteriales</taxon>
        <taxon>Flavobacteriaceae</taxon>
        <taxon>Winogradskyella</taxon>
    </lineage>
</organism>
<keyword evidence="7" id="KW-1185">Reference proteome</keyword>